<gene>
    <name evidence="1" type="ORF">SETIT_2G229300v2</name>
</gene>
<evidence type="ECO:0000313" key="1">
    <source>
        <dbReference type="EMBL" id="RCV11963.1"/>
    </source>
</evidence>
<protein>
    <submittedName>
        <fullName evidence="1">Uncharacterized protein</fullName>
    </submittedName>
</protein>
<name>A0A368Q2A2_SETIT</name>
<sequence>MAQWPTPQPWQYGLGPGPRRYAVLASPWFGSRESSHGSKVWWSCCGRRRRRGGGAFVGGGDVAGGTIAGRGGFVGSRSRCWRRIHCGRMKADGPIAVRGAVDALTR</sequence>
<proteinExistence type="predicted"/>
<organism evidence="1">
    <name type="scientific">Setaria italica</name>
    <name type="common">Foxtail millet</name>
    <name type="synonym">Panicum italicum</name>
    <dbReference type="NCBI Taxonomy" id="4555"/>
    <lineage>
        <taxon>Eukaryota</taxon>
        <taxon>Viridiplantae</taxon>
        <taxon>Streptophyta</taxon>
        <taxon>Embryophyta</taxon>
        <taxon>Tracheophyta</taxon>
        <taxon>Spermatophyta</taxon>
        <taxon>Magnoliopsida</taxon>
        <taxon>Liliopsida</taxon>
        <taxon>Poales</taxon>
        <taxon>Poaceae</taxon>
        <taxon>PACMAD clade</taxon>
        <taxon>Panicoideae</taxon>
        <taxon>Panicodae</taxon>
        <taxon>Paniceae</taxon>
        <taxon>Cenchrinae</taxon>
        <taxon>Setaria</taxon>
    </lineage>
</organism>
<accession>A0A368Q2A2</accession>
<reference evidence="1" key="1">
    <citation type="journal article" date="2012" name="Nat. Biotechnol.">
        <title>Reference genome sequence of the model plant Setaria.</title>
        <authorList>
            <person name="Bennetzen J.L."/>
            <person name="Schmutz J."/>
            <person name="Wang H."/>
            <person name="Percifield R."/>
            <person name="Hawkins J."/>
            <person name="Pontaroli A.C."/>
            <person name="Estep M."/>
            <person name="Feng L."/>
            <person name="Vaughn J.N."/>
            <person name="Grimwood J."/>
            <person name="Jenkins J."/>
            <person name="Barry K."/>
            <person name="Lindquist E."/>
            <person name="Hellsten U."/>
            <person name="Deshpande S."/>
            <person name="Wang X."/>
            <person name="Wu X."/>
            <person name="Mitros T."/>
            <person name="Triplett J."/>
            <person name="Yang X."/>
            <person name="Ye C.Y."/>
            <person name="Mauro-Herrera M."/>
            <person name="Wang L."/>
            <person name="Li P."/>
            <person name="Sharma M."/>
            <person name="Sharma R."/>
            <person name="Ronald P.C."/>
            <person name="Panaud O."/>
            <person name="Kellogg E.A."/>
            <person name="Brutnell T.P."/>
            <person name="Doust A.N."/>
            <person name="Tuskan G.A."/>
            <person name="Rokhsar D."/>
            <person name="Devos K.M."/>
        </authorList>
    </citation>
    <scope>NUCLEOTIDE SEQUENCE [LARGE SCALE GENOMIC DNA]</scope>
    <source>
        <strain evidence="1">Yugu1</strain>
    </source>
</reference>
<reference evidence="1" key="2">
    <citation type="submission" date="2015-07" db="EMBL/GenBank/DDBJ databases">
        <authorList>
            <person name="Noorani M."/>
        </authorList>
    </citation>
    <scope>NUCLEOTIDE SEQUENCE</scope>
    <source>
        <strain evidence="1">Yugu1</strain>
    </source>
</reference>
<dbReference type="EMBL" id="CM003529">
    <property type="protein sequence ID" value="RCV11963.1"/>
    <property type="molecule type" value="Genomic_DNA"/>
</dbReference>
<dbReference type="EMBL" id="CM003529">
    <property type="protein sequence ID" value="RCV11962.1"/>
    <property type="molecule type" value="Genomic_DNA"/>
</dbReference>
<dbReference type="AlphaFoldDB" id="A0A368Q2A2"/>